<dbReference type="EMBL" id="BTSX01000005">
    <property type="protein sequence ID" value="GMS98570.1"/>
    <property type="molecule type" value="Genomic_DNA"/>
</dbReference>
<dbReference type="PROSITE" id="PS00022">
    <property type="entry name" value="EGF_1"/>
    <property type="match status" value="1"/>
</dbReference>
<gene>
    <name evidence="3" type="ORF">PENTCL1PPCAC_20745</name>
</gene>
<evidence type="ECO:0000313" key="4">
    <source>
        <dbReference type="Proteomes" id="UP001432027"/>
    </source>
</evidence>
<dbReference type="Proteomes" id="UP001432027">
    <property type="component" value="Unassembled WGS sequence"/>
</dbReference>
<dbReference type="InterPro" id="IPR000742">
    <property type="entry name" value="EGF"/>
</dbReference>
<keyword evidence="1" id="KW-1015">Disulfide bond</keyword>
<evidence type="ECO:0000256" key="1">
    <source>
        <dbReference type="PROSITE-ProRule" id="PRU00076"/>
    </source>
</evidence>
<keyword evidence="1" id="KW-0245">EGF-like domain</keyword>
<evidence type="ECO:0000259" key="2">
    <source>
        <dbReference type="PROSITE" id="PS50026"/>
    </source>
</evidence>
<name>A0AAV5TVM5_9BILA</name>
<evidence type="ECO:0000313" key="3">
    <source>
        <dbReference type="EMBL" id="GMS98570.1"/>
    </source>
</evidence>
<feature type="domain" description="EGF-like" evidence="2">
    <location>
        <begin position="1"/>
        <end position="19"/>
    </location>
</feature>
<feature type="disulfide bond" evidence="1">
    <location>
        <begin position="9"/>
        <end position="18"/>
    </location>
</feature>
<dbReference type="AlphaFoldDB" id="A0AAV5TVM5"/>
<comment type="caution">
    <text evidence="3">The sequence shown here is derived from an EMBL/GenBank/DDBJ whole genome shotgun (WGS) entry which is preliminary data.</text>
</comment>
<keyword evidence="4" id="KW-1185">Reference proteome</keyword>
<dbReference type="PROSITE" id="PS50026">
    <property type="entry name" value="EGF_3"/>
    <property type="match status" value="1"/>
</dbReference>
<comment type="caution">
    <text evidence="1">Lacks conserved residue(s) required for the propagation of feature annotation.</text>
</comment>
<organism evidence="3 4">
    <name type="scientific">Pristionchus entomophagus</name>
    <dbReference type="NCBI Taxonomy" id="358040"/>
    <lineage>
        <taxon>Eukaryota</taxon>
        <taxon>Metazoa</taxon>
        <taxon>Ecdysozoa</taxon>
        <taxon>Nematoda</taxon>
        <taxon>Chromadorea</taxon>
        <taxon>Rhabditida</taxon>
        <taxon>Rhabditina</taxon>
        <taxon>Diplogasteromorpha</taxon>
        <taxon>Diplogasteroidea</taxon>
        <taxon>Neodiplogasteridae</taxon>
        <taxon>Pristionchus</taxon>
    </lineage>
</organism>
<dbReference type="Gene3D" id="2.10.25.10">
    <property type="entry name" value="Laminin"/>
    <property type="match status" value="1"/>
</dbReference>
<reference evidence="3" key="1">
    <citation type="submission" date="2023-10" db="EMBL/GenBank/DDBJ databases">
        <title>Genome assembly of Pristionchus species.</title>
        <authorList>
            <person name="Yoshida K."/>
            <person name="Sommer R.J."/>
        </authorList>
    </citation>
    <scope>NUCLEOTIDE SEQUENCE</scope>
    <source>
        <strain evidence="3">RS0144</strain>
    </source>
</reference>
<proteinExistence type="predicted"/>
<dbReference type="PROSITE" id="PS01186">
    <property type="entry name" value="EGF_2"/>
    <property type="match status" value="1"/>
</dbReference>
<protein>
    <recommendedName>
        <fullName evidence="2">EGF-like domain-containing protein</fullName>
    </recommendedName>
</protein>
<accession>A0AAV5TVM5</accession>
<feature type="non-terminal residue" evidence="3">
    <location>
        <position position="1"/>
    </location>
</feature>
<sequence>TAEEYQCKCSYGWFGPNCDQYLYGKNGGVITRNNKCRCRCGFGGVMCEDVIDEEPDPNPNCMPVEQWNVTLYRSPRPSHIDDEFNWAG</sequence>
<feature type="non-terminal residue" evidence="3">
    <location>
        <position position="88"/>
    </location>
</feature>